<gene>
    <name evidence="2" type="ORF">FD145_714</name>
</gene>
<evidence type="ECO:0000313" key="3">
    <source>
        <dbReference type="Proteomes" id="UP000488506"/>
    </source>
</evidence>
<proteinExistence type="predicted"/>
<organism evidence="2 3">
    <name type="scientific">Candidatus Saganbacteria bacterium</name>
    <dbReference type="NCBI Taxonomy" id="2575572"/>
    <lineage>
        <taxon>Bacteria</taxon>
        <taxon>Bacillati</taxon>
        <taxon>Saganbacteria</taxon>
    </lineage>
</organism>
<sequence length="171" mass="19471">MNDLIRQAEALKAEHDFLANLLLQKKVEIDEASINNAEDARLQELTDELREIICKIDDLSERQKILRSNLNKAFYEQNHTRKSAPVIVSDSIASKTLISKIFENKKNGEIDIKDNIKKADTAKVVKPIKEEISKLKKEVKTDLYSKAASEKAAQEKFLKATQKSTRNYGNI</sequence>
<comment type="caution">
    <text evidence="2">The sequence shown here is derived from an EMBL/GenBank/DDBJ whole genome shotgun (WGS) entry which is preliminary data.</text>
</comment>
<dbReference type="AlphaFoldDB" id="A0A833NS33"/>
<dbReference type="EMBL" id="WPAF01000009">
    <property type="protein sequence ID" value="KAF0134334.1"/>
    <property type="molecule type" value="Genomic_DNA"/>
</dbReference>
<keyword evidence="1" id="KW-0175">Coiled coil</keyword>
<accession>A0A833NS33</accession>
<feature type="coiled-coil region" evidence="1">
    <location>
        <begin position="1"/>
        <end position="62"/>
    </location>
</feature>
<evidence type="ECO:0000313" key="2">
    <source>
        <dbReference type="EMBL" id="KAF0134334.1"/>
    </source>
</evidence>
<reference evidence="2 3" key="1">
    <citation type="submission" date="2019-12" db="EMBL/GenBank/DDBJ databases">
        <authorList>
            <person name="Wolfe R."/>
            <person name="Danczak R."/>
            <person name="Wilkins M."/>
        </authorList>
    </citation>
    <scope>NUCLEOTIDE SEQUENCE [LARGE SCALE GENOMIC DNA]</scope>
    <source>
        <strain evidence="2">X2_MaxBin.013</strain>
    </source>
</reference>
<evidence type="ECO:0000256" key="1">
    <source>
        <dbReference type="SAM" id="Coils"/>
    </source>
</evidence>
<dbReference type="Proteomes" id="UP000488506">
    <property type="component" value="Unassembled WGS sequence"/>
</dbReference>
<name>A0A833NS33_UNCSA</name>
<protein>
    <submittedName>
        <fullName evidence="2">Uncharacterized protein</fullName>
    </submittedName>
</protein>